<keyword evidence="1" id="KW-0812">Transmembrane</keyword>
<dbReference type="Proteomes" id="UP000324897">
    <property type="component" value="Chromosome 2"/>
</dbReference>
<accession>A0A5J9UUD4</accession>
<proteinExistence type="predicted"/>
<sequence length="132" mass="15522">MDSATSGSKSTWGYYIFLVLPCHHFLTLVWVRHQILHHTLRQLYIAVNNHFLTLVLIVQVGFKGCPDHKKIPETCALSKIFYDQHLRDYWCPKFLRICVLYDQHLRDYFIENNVLFPRSSLFSILGITDAPI</sequence>
<feature type="transmembrane region" description="Helical" evidence="1">
    <location>
        <begin position="43"/>
        <end position="62"/>
    </location>
</feature>
<comment type="caution">
    <text evidence="2">The sequence shown here is derived from an EMBL/GenBank/DDBJ whole genome shotgun (WGS) entry which is preliminary data.</text>
</comment>
<reference evidence="2 3" key="1">
    <citation type="journal article" date="2019" name="Sci. Rep.">
        <title>A high-quality genome of Eragrostis curvula grass provides insights into Poaceae evolution and supports new strategies to enhance forage quality.</title>
        <authorList>
            <person name="Carballo J."/>
            <person name="Santos B.A.C.M."/>
            <person name="Zappacosta D."/>
            <person name="Garbus I."/>
            <person name="Selva J.P."/>
            <person name="Gallo C.A."/>
            <person name="Diaz A."/>
            <person name="Albertini E."/>
            <person name="Caccamo M."/>
            <person name="Echenique V."/>
        </authorList>
    </citation>
    <scope>NUCLEOTIDE SEQUENCE [LARGE SCALE GENOMIC DNA]</scope>
    <source>
        <strain evidence="3">cv. Victoria</strain>
        <tissue evidence="2">Leaf</tissue>
    </source>
</reference>
<gene>
    <name evidence="2" type="ORF">EJB05_29263</name>
</gene>
<evidence type="ECO:0000313" key="2">
    <source>
        <dbReference type="EMBL" id="TVU26707.1"/>
    </source>
</evidence>
<keyword evidence="1" id="KW-0472">Membrane</keyword>
<keyword evidence="1" id="KW-1133">Transmembrane helix</keyword>
<organism evidence="2 3">
    <name type="scientific">Eragrostis curvula</name>
    <name type="common">weeping love grass</name>
    <dbReference type="NCBI Taxonomy" id="38414"/>
    <lineage>
        <taxon>Eukaryota</taxon>
        <taxon>Viridiplantae</taxon>
        <taxon>Streptophyta</taxon>
        <taxon>Embryophyta</taxon>
        <taxon>Tracheophyta</taxon>
        <taxon>Spermatophyta</taxon>
        <taxon>Magnoliopsida</taxon>
        <taxon>Liliopsida</taxon>
        <taxon>Poales</taxon>
        <taxon>Poaceae</taxon>
        <taxon>PACMAD clade</taxon>
        <taxon>Chloridoideae</taxon>
        <taxon>Eragrostideae</taxon>
        <taxon>Eragrostidinae</taxon>
        <taxon>Eragrostis</taxon>
    </lineage>
</organism>
<protein>
    <submittedName>
        <fullName evidence="2">Uncharacterized protein</fullName>
    </submittedName>
</protein>
<dbReference type="AlphaFoldDB" id="A0A5J9UUD4"/>
<feature type="transmembrane region" description="Helical" evidence="1">
    <location>
        <begin position="12"/>
        <end position="31"/>
    </location>
</feature>
<dbReference type="EMBL" id="RWGY01000013">
    <property type="protein sequence ID" value="TVU26707.1"/>
    <property type="molecule type" value="Genomic_DNA"/>
</dbReference>
<name>A0A5J9UUD4_9POAL</name>
<evidence type="ECO:0000256" key="1">
    <source>
        <dbReference type="SAM" id="Phobius"/>
    </source>
</evidence>
<dbReference type="Gramene" id="TVU26707">
    <property type="protein sequence ID" value="TVU26707"/>
    <property type="gene ID" value="EJB05_29263"/>
</dbReference>
<evidence type="ECO:0000313" key="3">
    <source>
        <dbReference type="Proteomes" id="UP000324897"/>
    </source>
</evidence>
<keyword evidence="3" id="KW-1185">Reference proteome</keyword>